<accession>A0A1F6E9I0</accession>
<protein>
    <submittedName>
        <fullName evidence="2">Uncharacterized protein</fullName>
    </submittedName>
</protein>
<organism evidence="2 3">
    <name type="scientific">Candidatus Kaiserbacteria bacterium RIFCSPHIGHO2_02_FULL_55_25</name>
    <dbReference type="NCBI Taxonomy" id="1798498"/>
    <lineage>
        <taxon>Bacteria</taxon>
        <taxon>Candidatus Kaiseribacteriota</taxon>
    </lineage>
</organism>
<keyword evidence="1" id="KW-0812">Transmembrane</keyword>
<reference evidence="2 3" key="1">
    <citation type="journal article" date="2016" name="Nat. Commun.">
        <title>Thousands of microbial genomes shed light on interconnected biogeochemical processes in an aquifer system.</title>
        <authorList>
            <person name="Anantharaman K."/>
            <person name="Brown C.T."/>
            <person name="Hug L.A."/>
            <person name="Sharon I."/>
            <person name="Castelle C.J."/>
            <person name="Probst A.J."/>
            <person name="Thomas B.C."/>
            <person name="Singh A."/>
            <person name="Wilkins M.J."/>
            <person name="Karaoz U."/>
            <person name="Brodie E.L."/>
            <person name="Williams K.H."/>
            <person name="Hubbard S.S."/>
            <person name="Banfield J.F."/>
        </authorList>
    </citation>
    <scope>NUCLEOTIDE SEQUENCE [LARGE SCALE GENOMIC DNA]</scope>
</reference>
<keyword evidence="1" id="KW-1133">Transmembrane helix</keyword>
<feature type="transmembrane region" description="Helical" evidence="1">
    <location>
        <begin position="68"/>
        <end position="89"/>
    </location>
</feature>
<dbReference type="EMBL" id="MFLL01000005">
    <property type="protein sequence ID" value="OGG70353.1"/>
    <property type="molecule type" value="Genomic_DNA"/>
</dbReference>
<dbReference type="AlphaFoldDB" id="A0A1F6E9I0"/>
<keyword evidence="1" id="KW-0472">Membrane</keyword>
<evidence type="ECO:0000256" key="1">
    <source>
        <dbReference type="SAM" id="Phobius"/>
    </source>
</evidence>
<name>A0A1F6E9I0_9BACT</name>
<evidence type="ECO:0000313" key="2">
    <source>
        <dbReference type="EMBL" id="OGG70353.1"/>
    </source>
</evidence>
<proteinExistence type="predicted"/>
<dbReference type="Proteomes" id="UP000176914">
    <property type="component" value="Unassembled WGS sequence"/>
</dbReference>
<gene>
    <name evidence="2" type="ORF">A3C20_03650</name>
</gene>
<evidence type="ECO:0000313" key="3">
    <source>
        <dbReference type="Proteomes" id="UP000176914"/>
    </source>
</evidence>
<comment type="caution">
    <text evidence="2">The sequence shown here is derived from an EMBL/GenBank/DDBJ whole genome shotgun (WGS) entry which is preliminary data.</text>
</comment>
<sequence length="117" mass="13210">MHFSTRGIEVQILRFPAFDRADGKRYSRNSNRYGRNAVSILDDEEFRNQLKAATEEDRSSKKTSVGGAVAVALLGLLLMGSMAAPVFIWPNNSSWYVRLMNADAGVMLQDLRKSLWR</sequence>